<sequence length="171" mass="18300">MSDASDHGLLQIPPASGHVDTFNCQEDGTNCTQSPPRPSEPLIWRATSAVPQSAAFSLTPSRPKSVCQKKWNRTWNLETIASLTSVLSLIAPIVLLASQDGKPLSTWVLPISLNTAASILAVAIKAPFAFVVGAALSQTKWFWFFKRQGPLSSFIAVEEAGRGPLGSLSLL</sequence>
<dbReference type="PANTHER" id="PTHR35394:SF5">
    <property type="entry name" value="DUF3176 DOMAIN-CONTAINING PROTEIN"/>
    <property type="match status" value="1"/>
</dbReference>
<gene>
    <name evidence="3" type="ORF">EDB81DRAFT_934136</name>
</gene>
<comment type="caution">
    <text evidence="3">The sequence shown here is derived from an EMBL/GenBank/DDBJ whole genome shotgun (WGS) entry which is preliminary data.</text>
</comment>
<feature type="transmembrane region" description="Helical" evidence="2">
    <location>
        <begin position="79"/>
        <end position="97"/>
    </location>
</feature>
<keyword evidence="2" id="KW-0472">Membrane</keyword>
<dbReference type="InterPro" id="IPR021514">
    <property type="entry name" value="DUF3176"/>
</dbReference>
<evidence type="ECO:0000313" key="4">
    <source>
        <dbReference type="Proteomes" id="UP000738349"/>
    </source>
</evidence>
<dbReference type="Pfam" id="PF11374">
    <property type="entry name" value="DUF3176"/>
    <property type="match status" value="1"/>
</dbReference>
<feature type="compositionally biased region" description="Polar residues" evidence="1">
    <location>
        <begin position="22"/>
        <end position="34"/>
    </location>
</feature>
<reference evidence="3" key="1">
    <citation type="journal article" date="2021" name="Nat. Commun.">
        <title>Genetic determinants of endophytism in the Arabidopsis root mycobiome.</title>
        <authorList>
            <person name="Mesny F."/>
            <person name="Miyauchi S."/>
            <person name="Thiergart T."/>
            <person name="Pickel B."/>
            <person name="Atanasova L."/>
            <person name="Karlsson M."/>
            <person name="Huettel B."/>
            <person name="Barry K.W."/>
            <person name="Haridas S."/>
            <person name="Chen C."/>
            <person name="Bauer D."/>
            <person name="Andreopoulos W."/>
            <person name="Pangilinan J."/>
            <person name="LaButti K."/>
            <person name="Riley R."/>
            <person name="Lipzen A."/>
            <person name="Clum A."/>
            <person name="Drula E."/>
            <person name="Henrissat B."/>
            <person name="Kohler A."/>
            <person name="Grigoriev I.V."/>
            <person name="Martin F.M."/>
            <person name="Hacquard S."/>
        </authorList>
    </citation>
    <scope>NUCLEOTIDE SEQUENCE</scope>
    <source>
        <strain evidence="3">MPI-CAGE-AT-0147</strain>
    </source>
</reference>
<evidence type="ECO:0000256" key="2">
    <source>
        <dbReference type="SAM" id="Phobius"/>
    </source>
</evidence>
<keyword evidence="4" id="KW-1185">Reference proteome</keyword>
<evidence type="ECO:0000256" key="1">
    <source>
        <dbReference type="SAM" id="MobiDB-lite"/>
    </source>
</evidence>
<feature type="transmembrane region" description="Helical" evidence="2">
    <location>
        <begin position="117"/>
        <end position="137"/>
    </location>
</feature>
<proteinExistence type="predicted"/>
<dbReference type="PANTHER" id="PTHR35394">
    <property type="entry name" value="DUF3176 DOMAIN-CONTAINING PROTEIN"/>
    <property type="match status" value="1"/>
</dbReference>
<dbReference type="AlphaFoldDB" id="A0A9P9EV84"/>
<dbReference type="EMBL" id="JAGMUV010000008">
    <property type="protein sequence ID" value="KAH7146234.1"/>
    <property type="molecule type" value="Genomic_DNA"/>
</dbReference>
<protein>
    <submittedName>
        <fullName evidence="3">Uncharacterized protein</fullName>
    </submittedName>
</protein>
<dbReference type="OrthoDB" id="5242705at2759"/>
<dbReference type="Proteomes" id="UP000738349">
    <property type="component" value="Unassembled WGS sequence"/>
</dbReference>
<name>A0A9P9EV84_9HYPO</name>
<feature type="region of interest" description="Disordered" evidence="1">
    <location>
        <begin position="1"/>
        <end position="38"/>
    </location>
</feature>
<evidence type="ECO:0000313" key="3">
    <source>
        <dbReference type="EMBL" id="KAH7146234.1"/>
    </source>
</evidence>
<keyword evidence="2" id="KW-0812">Transmembrane</keyword>
<accession>A0A9P9EV84</accession>
<keyword evidence="2" id="KW-1133">Transmembrane helix</keyword>
<organism evidence="3 4">
    <name type="scientific">Dactylonectria macrodidyma</name>
    <dbReference type="NCBI Taxonomy" id="307937"/>
    <lineage>
        <taxon>Eukaryota</taxon>
        <taxon>Fungi</taxon>
        <taxon>Dikarya</taxon>
        <taxon>Ascomycota</taxon>
        <taxon>Pezizomycotina</taxon>
        <taxon>Sordariomycetes</taxon>
        <taxon>Hypocreomycetidae</taxon>
        <taxon>Hypocreales</taxon>
        <taxon>Nectriaceae</taxon>
        <taxon>Dactylonectria</taxon>
    </lineage>
</organism>